<dbReference type="PROSITE" id="PS51257">
    <property type="entry name" value="PROKAR_LIPOPROTEIN"/>
    <property type="match status" value="1"/>
</dbReference>
<feature type="domain" description="GerMN" evidence="1">
    <location>
        <begin position="196"/>
        <end position="286"/>
    </location>
</feature>
<evidence type="ECO:0000313" key="2">
    <source>
        <dbReference type="EMBL" id="CAB4545187.1"/>
    </source>
</evidence>
<organism evidence="2">
    <name type="scientific">freshwater metagenome</name>
    <dbReference type="NCBI Taxonomy" id="449393"/>
    <lineage>
        <taxon>unclassified sequences</taxon>
        <taxon>metagenomes</taxon>
        <taxon>ecological metagenomes</taxon>
    </lineage>
</organism>
<dbReference type="EMBL" id="CAEZST010000007">
    <property type="protein sequence ID" value="CAB4545187.1"/>
    <property type="molecule type" value="Genomic_DNA"/>
</dbReference>
<proteinExistence type="predicted"/>
<reference evidence="2" key="1">
    <citation type="submission" date="2020-05" db="EMBL/GenBank/DDBJ databases">
        <authorList>
            <person name="Chiriac C."/>
            <person name="Salcher M."/>
            <person name="Ghai R."/>
            <person name="Kavagutti S V."/>
        </authorList>
    </citation>
    <scope>NUCLEOTIDE SEQUENCE</scope>
</reference>
<protein>
    <submittedName>
        <fullName evidence="2">Unannotated protein</fullName>
    </submittedName>
</protein>
<accession>A0A6J6C2A8</accession>
<dbReference type="SMART" id="SM00909">
    <property type="entry name" value="Germane"/>
    <property type="match status" value="1"/>
</dbReference>
<dbReference type="Pfam" id="PF10646">
    <property type="entry name" value="Germane"/>
    <property type="match status" value="1"/>
</dbReference>
<dbReference type="Pfam" id="PF25976">
    <property type="entry name" value="LpqB_N"/>
    <property type="match status" value="1"/>
</dbReference>
<dbReference type="AlphaFoldDB" id="A0A6J6C2A8"/>
<evidence type="ECO:0000259" key="1">
    <source>
        <dbReference type="SMART" id="SM00909"/>
    </source>
</evidence>
<dbReference type="InterPro" id="IPR059026">
    <property type="entry name" value="LpqB_N"/>
</dbReference>
<name>A0A6J6C2A8_9ZZZZ</name>
<gene>
    <name evidence="2" type="ORF">UFOPK1503_00564</name>
</gene>
<sequence>MIKRLIGICAALVLSGCASLPSQVDIEVGPELSALDQQDLSFYSPASPLPGATPSEIVSGFLSAGTGPQNDYQVAREYLTDGFAPRWRPGEQTIIRVGAYDLQSASDELQIVNLTVGARVSADGSFENISPTTSTLRFRLTQENGEWRISSAPNLTVVTIPVFEVVFSQYPIYFLDSTASQLVPDVRWFPNRASTPTQLVAALLSGPAGWLSESVLSAIPAGTQLQVNAVLVQEGKAIVDLDATALSADSRQRGLLLAQLRSTLLQLPGVLDVAVFIAGAEQDITPADIQAIPAASTFALTSAGIIRLSGSEAGPLVGTEEITGQLRPNRIASVNGGAEHLLAAPTGVYRVTARGETYSSNRVSRTNTVSDIQGDLFGNTWVFSNSNPGVVEIIGADDALSVIPLPFTGTVLSASISPEGARLAVLVSDSGQSVRVFGIVRNQQGLPLRLSGNLIVEPEASGAASLTWQQSSVLRMLSKTASGTGSIYDYPISGPRKQRTAPLTAGSVIEAGFTVIDSYLLSETGEVWILSSNAWQRIQTEVTDISTGR</sequence>
<dbReference type="InterPro" id="IPR019606">
    <property type="entry name" value="GerMN"/>
</dbReference>
<dbReference type="SUPFAM" id="SSF69322">
    <property type="entry name" value="Tricorn protease domain 2"/>
    <property type="match status" value="1"/>
</dbReference>